<feature type="domain" description="OVATE" evidence="8">
    <location>
        <begin position="250"/>
        <end position="309"/>
    </location>
</feature>
<protein>
    <recommendedName>
        <fullName evidence="6">Transcription repressor</fullName>
    </recommendedName>
    <alternativeName>
        <fullName evidence="6">Ovate family protein</fullName>
    </alternativeName>
</protein>
<evidence type="ECO:0000313" key="10">
    <source>
        <dbReference type="Proteomes" id="UP000250235"/>
    </source>
</evidence>
<keyword evidence="2 6" id="KW-0678">Repressor</keyword>
<dbReference type="InterPro" id="IPR038933">
    <property type="entry name" value="Ovate"/>
</dbReference>
<evidence type="ECO:0000256" key="4">
    <source>
        <dbReference type="ARBA" id="ARBA00023163"/>
    </source>
</evidence>
<feature type="compositionally biased region" description="Basic residues" evidence="7">
    <location>
        <begin position="124"/>
        <end position="137"/>
    </location>
</feature>
<dbReference type="PANTHER" id="PTHR33057">
    <property type="entry name" value="TRANSCRIPTION REPRESSOR OFP7-RELATED"/>
    <property type="match status" value="1"/>
</dbReference>
<feature type="region of interest" description="Disordered" evidence="7">
    <location>
        <begin position="95"/>
        <end position="150"/>
    </location>
</feature>
<evidence type="ECO:0000256" key="7">
    <source>
        <dbReference type="SAM" id="MobiDB-lite"/>
    </source>
</evidence>
<comment type="function">
    <text evidence="6">Transcriptional repressor that regulates multiple aspects of plant growth and development.</text>
</comment>
<dbReference type="PANTHER" id="PTHR33057:SF224">
    <property type="entry name" value="TRANSCRIPTION REPRESSOR"/>
    <property type="match status" value="1"/>
</dbReference>
<dbReference type="GO" id="GO:0045892">
    <property type="term" value="P:negative regulation of DNA-templated transcription"/>
    <property type="evidence" value="ECO:0007669"/>
    <property type="project" value="UniProtKB-UniRule"/>
</dbReference>
<reference evidence="9 10" key="1">
    <citation type="journal article" date="2015" name="Proc. Natl. Acad. Sci. U.S.A.">
        <title>The resurrection genome of Boea hygrometrica: A blueprint for survival of dehydration.</title>
        <authorList>
            <person name="Xiao L."/>
            <person name="Yang G."/>
            <person name="Zhang L."/>
            <person name="Yang X."/>
            <person name="Zhao S."/>
            <person name="Ji Z."/>
            <person name="Zhou Q."/>
            <person name="Hu M."/>
            <person name="Wang Y."/>
            <person name="Chen M."/>
            <person name="Xu Y."/>
            <person name="Jin H."/>
            <person name="Xiao X."/>
            <person name="Hu G."/>
            <person name="Bao F."/>
            <person name="Hu Y."/>
            <person name="Wan P."/>
            <person name="Li L."/>
            <person name="Deng X."/>
            <person name="Kuang T."/>
            <person name="Xiang C."/>
            <person name="Zhu J.K."/>
            <person name="Oliver M.J."/>
            <person name="He Y."/>
        </authorList>
    </citation>
    <scope>NUCLEOTIDE SEQUENCE [LARGE SCALE GENOMIC DNA]</scope>
    <source>
        <strain evidence="10">cv. XS01</strain>
    </source>
</reference>
<keyword evidence="3 6" id="KW-0805">Transcription regulation</keyword>
<keyword evidence="5 6" id="KW-0539">Nucleus</keyword>
<keyword evidence="4 6" id="KW-0804">Transcription</keyword>
<evidence type="ECO:0000256" key="6">
    <source>
        <dbReference type="RuleBase" id="RU367028"/>
    </source>
</evidence>
<accession>A0A2Z7B7Z1</accession>
<keyword evidence="10" id="KW-1185">Reference proteome</keyword>
<evidence type="ECO:0000256" key="3">
    <source>
        <dbReference type="ARBA" id="ARBA00023015"/>
    </source>
</evidence>
<dbReference type="InterPro" id="IPR006458">
    <property type="entry name" value="Ovate_C"/>
</dbReference>
<dbReference type="EMBL" id="KV008913">
    <property type="protein sequence ID" value="KZV29840.1"/>
    <property type="molecule type" value="Genomic_DNA"/>
</dbReference>
<evidence type="ECO:0000256" key="5">
    <source>
        <dbReference type="ARBA" id="ARBA00023242"/>
    </source>
</evidence>
<proteinExistence type="predicted"/>
<feature type="compositionally biased region" description="Basic residues" evidence="7">
    <location>
        <begin position="206"/>
        <end position="218"/>
    </location>
</feature>
<evidence type="ECO:0000256" key="1">
    <source>
        <dbReference type="ARBA" id="ARBA00004123"/>
    </source>
</evidence>
<organism evidence="9 10">
    <name type="scientific">Dorcoceras hygrometricum</name>
    <dbReference type="NCBI Taxonomy" id="472368"/>
    <lineage>
        <taxon>Eukaryota</taxon>
        <taxon>Viridiplantae</taxon>
        <taxon>Streptophyta</taxon>
        <taxon>Embryophyta</taxon>
        <taxon>Tracheophyta</taxon>
        <taxon>Spermatophyta</taxon>
        <taxon>Magnoliopsida</taxon>
        <taxon>eudicotyledons</taxon>
        <taxon>Gunneridae</taxon>
        <taxon>Pentapetalae</taxon>
        <taxon>asterids</taxon>
        <taxon>lamiids</taxon>
        <taxon>Lamiales</taxon>
        <taxon>Gesneriaceae</taxon>
        <taxon>Didymocarpoideae</taxon>
        <taxon>Trichosporeae</taxon>
        <taxon>Loxocarpinae</taxon>
        <taxon>Dorcoceras</taxon>
    </lineage>
</organism>
<dbReference type="PROSITE" id="PS51754">
    <property type="entry name" value="OVATE"/>
    <property type="match status" value="1"/>
</dbReference>
<sequence>MAKRFKLRICRAIATTFQTCRSKDPSNLPQDPVPSFCQVNAKHPNHCRHSLSGGGLSENKKSLGQEMTVASCPEQYKWEKEEKWHVVSNVCKESTPRRKTYNSSASGRDSEDDDLAFGNPPPPQKKKKKRRTNRNRRSIPDRLRECTSSGDSGWFSCECGLGRGGGGGVPYETETLVSSSLTLSTDSSSDHSNTHVPLNPMIRNSNTHKTKLSKPMKRRATEDEVPARLSMFMKLTPCVADGKIKESFAIVKRSEDPYEDFKNSMIDMIVEKQMFEHKDLEQLLQCFLSLNSRHHHGIIIRAFHEIWDANFSAEGSNLFAKRSL</sequence>
<dbReference type="AlphaFoldDB" id="A0A2Z7B7Z1"/>
<dbReference type="Proteomes" id="UP000250235">
    <property type="component" value="Unassembled WGS sequence"/>
</dbReference>
<comment type="subcellular location">
    <subcellularLocation>
        <location evidence="1 6">Nucleus</location>
    </subcellularLocation>
</comment>
<dbReference type="NCBIfam" id="TIGR01568">
    <property type="entry name" value="A_thal_3678"/>
    <property type="match status" value="1"/>
</dbReference>
<dbReference type="Pfam" id="PF04844">
    <property type="entry name" value="Ovate"/>
    <property type="match status" value="1"/>
</dbReference>
<dbReference type="OrthoDB" id="1928390at2759"/>
<evidence type="ECO:0000256" key="2">
    <source>
        <dbReference type="ARBA" id="ARBA00022491"/>
    </source>
</evidence>
<evidence type="ECO:0000313" key="9">
    <source>
        <dbReference type="EMBL" id="KZV29840.1"/>
    </source>
</evidence>
<dbReference type="GO" id="GO:0005634">
    <property type="term" value="C:nucleus"/>
    <property type="evidence" value="ECO:0007669"/>
    <property type="project" value="UniProtKB-SubCell"/>
</dbReference>
<name>A0A2Z7B7Z1_9LAMI</name>
<evidence type="ECO:0000259" key="8">
    <source>
        <dbReference type="PROSITE" id="PS51754"/>
    </source>
</evidence>
<gene>
    <name evidence="9" type="ORF">F511_43186</name>
</gene>
<feature type="region of interest" description="Disordered" evidence="7">
    <location>
        <begin position="183"/>
        <end position="220"/>
    </location>
</feature>